<evidence type="ECO:0000256" key="1">
    <source>
        <dbReference type="SAM" id="Phobius"/>
    </source>
</evidence>
<reference evidence="9 10" key="1">
    <citation type="submission" date="2015-03" db="EMBL/GenBank/DDBJ databases">
        <authorList>
            <consortium name="Pathogen Informatics"/>
        </authorList>
    </citation>
    <scope>NUCLEOTIDE SEQUENCE [LARGE SCALE GENOMIC DNA]</scope>
    <source>
        <strain evidence="5 15">Bir 172</strain>
        <strain evidence="4 11">C09601061</strain>
        <strain evidence="6 9">D00501624</strain>
        <strain evidence="7 10">G09801536</strain>
        <strain evidence="2 13">G09901357</strain>
        <strain evidence="3 12">H09601792</strain>
        <strain evidence="8 14">P00601463</strain>
    </source>
</reference>
<dbReference type="Proteomes" id="UP000039217">
    <property type="component" value="Unassembled WGS sequence"/>
</dbReference>
<evidence type="ECO:0000313" key="7">
    <source>
        <dbReference type="EMBL" id="COV02027.1"/>
    </source>
</evidence>
<dbReference type="EMBL" id="CSAD01000077">
    <property type="protein sequence ID" value="COV02027.1"/>
    <property type="molecule type" value="Genomic_DNA"/>
</dbReference>
<evidence type="ECO:0000313" key="15">
    <source>
        <dbReference type="Proteomes" id="UP000048948"/>
    </source>
</evidence>
<evidence type="ECO:0000313" key="5">
    <source>
        <dbReference type="EMBL" id="CKS87880.1"/>
    </source>
</evidence>
<dbReference type="EMBL" id="CGCX01002204">
    <property type="protein sequence ID" value="CFS08556.1"/>
    <property type="molecule type" value="Genomic_DNA"/>
</dbReference>
<dbReference type="EMBL" id="CFOE01000081">
    <property type="protein sequence ID" value="CFE38262.1"/>
    <property type="molecule type" value="Genomic_DNA"/>
</dbReference>
<evidence type="ECO:0000313" key="3">
    <source>
        <dbReference type="EMBL" id="CFE49458.1"/>
    </source>
</evidence>
<evidence type="ECO:0000313" key="12">
    <source>
        <dbReference type="Proteomes" id="UP000046947"/>
    </source>
</evidence>
<evidence type="ECO:0000313" key="14">
    <source>
        <dbReference type="Proteomes" id="UP000048600"/>
    </source>
</evidence>
<dbReference type="Proteomes" id="UP000046680">
    <property type="component" value="Unassembled WGS sequence"/>
</dbReference>
<evidence type="ECO:0000313" key="13">
    <source>
        <dbReference type="Proteomes" id="UP000048289"/>
    </source>
</evidence>
<evidence type="ECO:0000313" key="2">
    <source>
        <dbReference type="EMBL" id="CFE38262.1"/>
    </source>
</evidence>
<organism evidence="4 11">
    <name type="scientific">Mycobacterium tuberculosis</name>
    <dbReference type="NCBI Taxonomy" id="1773"/>
    <lineage>
        <taxon>Bacteria</taxon>
        <taxon>Bacillati</taxon>
        <taxon>Actinomycetota</taxon>
        <taxon>Actinomycetes</taxon>
        <taxon>Mycobacteriales</taxon>
        <taxon>Mycobacteriaceae</taxon>
        <taxon>Mycobacterium</taxon>
        <taxon>Mycobacterium tuberculosis complex</taxon>
    </lineage>
</organism>
<gene>
    <name evidence="4" type="ORF">ERS007657_03940</name>
    <name evidence="6" type="ORF">ERS007661_03831</name>
    <name evidence="7" type="ORF">ERS007679_00852</name>
    <name evidence="2" type="ORF">ERS007681_00945</name>
    <name evidence="3" type="ORF">ERS007688_01463</name>
    <name evidence="8" type="ORF">ERS007741_00894</name>
    <name evidence="5" type="ORF">ERS027646_02616</name>
</gene>
<evidence type="ECO:0008006" key="16">
    <source>
        <dbReference type="Google" id="ProtNLM"/>
    </source>
</evidence>
<accession>A0A654U6B7</accession>
<protein>
    <recommendedName>
        <fullName evidence="16">Transmembrane protein</fullName>
    </recommendedName>
</protein>
<dbReference type="Proteomes" id="UP000046947">
    <property type="component" value="Unassembled WGS sequence"/>
</dbReference>
<evidence type="ECO:0000313" key="8">
    <source>
        <dbReference type="EMBL" id="COV89324.1"/>
    </source>
</evidence>
<evidence type="ECO:0000313" key="11">
    <source>
        <dbReference type="Proteomes" id="UP000046680"/>
    </source>
</evidence>
<dbReference type="AlphaFoldDB" id="A0A654U6B7"/>
<keyword evidence="1" id="KW-0812">Transmembrane</keyword>
<keyword evidence="1" id="KW-1133">Transmembrane helix</keyword>
<evidence type="ECO:0000313" key="4">
    <source>
        <dbReference type="EMBL" id="CFS08556.1"/>
    </source>
</evidence>
<dbReference type="EMBL" id="CNGE01000503">
    <property type="protein sequence ID" value="CKS87880.1"/>
    <property type="molecule type" value="Genomic_DNA"/>
</dbReference>
<name>A0A654U6B7_MYCTX</name>
<dbReference type="EMBL" id="CFOH01000189">
    <property type="protein sequence ID" value="CFE49458.1"/>
    <property type="molecule type" value="Genomic_DNA"/>
</dbReference>
<evidence type="ECO:0000313" key="6">
    <source>
        <dbReference type="EMBL" id="CNW32444.1"/>
    </source>
</evidence>
<dbReference type="Proteomes" id="UP000048289">
    <property type="component" value="Unassembled WGS sequence"/>
</dbReference>
<proteinExistence type="predicted"/>
<feature type="transmembrane region" description="Helical" evidence="1">
    <location>
        <begin position="12"/>
        <end position="35"/>
    </location>
</feature>
<sequence>MLIPKKLVAVRTAWVMWLAAISGSDGVVAMAWVYAAACAVACIARVLACVDAVCSQTTIGVAAASALSLPPPVQASPREFRRAVNSTA</sequence>
<dbReference type="Proteomes" id="UP000045842">
    <property type="component" value="Unassembled WGS sequence"/>
</dbReference>
<dbReference type="EMBL" id="CQQC01001890">
    <property type="protein sequence ID" value="CNW32444.1"/>
    <property type="molecule type" value="Genomic_DNA"/>
</dbReference>
<evidence type="ECO:0000313" key="9">
    <source>
        <dbReference type="Proteomes" id="UP000039217"/>
    </source>
</evidence>
<keyword evidence="1" id="KW-0472">Membrane</keyword>
<dbReference type="Proteomes" id="UP000048948">
    <property type="component" value="Unassembled WGS sequence"/>
</dbReference>
<evidence type="ECO:0000313" key="10">
    <source>
        <dbReference type="Proteomes" id="UP000045842"/>
    </source>
</evidence>
<dbReference type="Proteomes" id="UP000048600">
    <property type="component" value="Unassembled WGS sequence"/>
</dbReference>
<dbReference type="EMBL" id="CHKL01000063">
    <property type="protein sequence ID" value="COV89324.1"/>
    <property type="molecule type" value="Genomic_DNA"/>
</dbReference>